<name>A0A1I7RQ35_BURXY</name>
<reference evidence="5" key="1">
    <citation type="submission" date="2016-11" db="UniProtKB">
        <authorList>
            <consortium name="WormBaseParasite"/>
        </authorList>
    </citation>
    <scope>IDENTIFICATION</scope>
</reference>
<sequence length="101" mass="11315">MPKQGLCPFCKVRAVEKWTWSGILGTVFCFPCAFCCNCCNKKTLQCPECDLEVIESDGKLPRSAREYKYYKEMNDNGILAKPYPSNSNISAQTKVTSSSVN</sequence>
<dbReference type="WBParaSite" id="BXY_0282600.1">
    <property type="protein sequence ID" value="BXY_0282600.1"/>
    <property type="gene ID" value="BXY_0282600"/>
</dbReference>
<organism evidence="3 5">
    <name type="scientific">Bursaphelenchus xylophilus</name>
    <name type="common">Pinewood nematode worm</name>
    <name type="synonym">Aphelenchoides xylophilus</name>
    <dbReference type="NCBI Taxonomy" id="6326"/>
    <lineage>
        <taxon>Eukaryota</taxon>
        <taxon>Metazoa</taxon>
        <taxon>Ecdysozoa</taxon>
        <taxon>Nematoda</taxon>
        <taxon>Chromadorea</taxon>
        <taxon>Rhabditida</taxon>
        <taxon>Tylenchina</taxon>
        <taxon>Tylenchomorpha</taxon>
        <taxon>Aphelenchoidea</taxon>
        <taxon>Aphelenchoididae</taxon>
        <taxon>Bursaphelenchus</taxon>
    </lineage>
</organism>
<dbReference type="AlphaFoldDB" id="A0A1I7RQ35"/>
<accession>A0A1I7RQ35</accession>
<evidence type="ECO:0000313" key="5">
    <source>
        <dbReference type="WBParaSite" id="BXY_0282600.1"/>
    </source>
</evidence>
<evidence type="ECO:0000313" key="4">
    <source>
        <dbReference type="Proteomes" id="UP000659654"/>
    </source>
</evidence>
<gene>
    <name evidence="1" type="ORF">BXYJ_LOCUS3983</name>
</gene>
<dbReference type="Proteomes" id="UP000095284">
    <property type="component" value="Unplaced"/>
</dbReference>
<dbReference type="EMBL" id="CAJFCV020000002">
    <property type="protein sequence ID" value="CAG9097085.1"/>
    <property type="molecule type" value="Genomic_DNA"/>
</dbReference>
<evidence type="ECO:0000313" key="2">
    <source>
        <dbReference type="EMBL" id="CAG9097085.1"/>
    </source>
</evidence>
<dbReference type="EMBL" id="CAJFDI010000002">
    <property type="protein sequence ID" value="CAD5215345.1"/>
    <property type="molecule type" value="Genomic_DNA"/>
</dbReference>
<protein>
    <submittedName>
        <fullName evidence="1">(pine wood nematode) hypothetical protein</fullName>
    </submittedName>
</protein>
<dbReference type="Proteomes" id="UP000659654">
    <property type="component" value="Unassembled WGS sequence"/>
</dbReference>
<evidence type="ECO:0000313" key="1">
    <source>
        <dbReference type="EMBL" id="CAD5215345.1"/>
    </source>
</evidence>
<reference evidence="2" key="2">
    <citation type="submission" date="2020-08" db="EMBL/GenBank/DDBJ databases">
        <authorList>
            <person name="Kikuchi T."/>
        </authorList>
    </citation>
    <scope>NUCLEOTIDE SEQUENCE</scope>
    <source>
        <strain evidence="1">Ka4C1</strain>
    </source>
</reference>
<proteinExistence type="predicted"/>
<keyword evidence="4" id="KW-1185">Reference proteome</keyword>
<dbReference type="Proteomes" id="UP000582659">
    <property type="component" value="Unassembled WGS sequence"/>
</dbReference>
<evidence type="ECO:0000313" key="3">
    <source>
        <dbReference type="Proteomes" id="UP000095284"/>
    </source>
</evidence>